<protein>
    <submittedName>
        <fullName evidence="1">Uncharacterized protein</fullName>
    </submittedName>
</protein>
<gene>
    <name evidence="1" type="ORF">WT27_04760</name>
</gene>
<dbReference type="EMBL" id="LPEQ01000069">
    <property type="protein sequence ID" value="KVV48208.1"/>
    <property type="molecule type" value="Genomic_DNA"/>
</dbReference>
<reference evidence="1 2" key="1">
    <citation type="submission" date="2015-11" db="EMBL/GenBank/DDBJ databases">
        <title>Expanding the genomic diversity of Burkholderia species for the development of highly accurate diagnostics.</title>
        <authorList>
            <person name="Sahl J."/>
            <person name="Keim P."/>
            <person name="Wagner D."/>
        </authorList>
    </citation>
    <scope>NUCLEOTIDE SEQUENCE [LARGE SCALE GENOMIC DNA]</scope>
    <source>
        <strain evidence="1 2">MSMB1301WGS</strain>
    </source>
</reference>
<evidence type="ECO:0000313" key="1">
    <source>
        <dbReference type="EMBL" id="KVV48208.1"/>
    </source>
</evidence>
<keyword evidence="2" id="KW-1185">Reference proteome</keyword>
<dbReference type="AlphaFoldDB" id="A0A105VI65"/>
<evidence type="ECO:0000313" key="2">
    <source>
        <dbReference type="Proteomes" id="UP000062317"/>
    </source>
</evidence>
<sequence length="82" mass="9970">MLPRSCRLHPSFGEKRDEFVLNQSFEFLVAVCERKYSYRPISKIMDLAHECLLESRYWSRILPWHINSHWLVVFRFVGREIV</sequence>
<name>A0A105VI65_9BURK</name>
<comment type="caution">
    <text evidence="1">The sequence shown here is derived from an EMBL/GenBank/DDBJ whole genome shotgun (WGS) entry which is preliminary data.</text>
</comment>
<accession>A0A105VI65</accession>
<dbReference type="Proteomes" id="UP000062317">
    <property type="component" value="Unassembled WGS sequence"/>
</dbReference>
<organism evidence="1 2">
    <name type="scientific">Burkholderia territorii</name>
    <dbReference type="NCBI Taxonomy" id="1503055"/>
    <lineage>
        <taxon>Bacteria</taxon>
        <taxon>Pseudomonadati</taxon>
        <taxon>Pseudomonadota</taxon>
        <taxon>Betaproteobacteria</taxon>
        <taxon>Burkholderiales</taxon>
        <taxon>Burkholderiaceae</taxon>
        <taxon>Burkholderia</taxon>
        <taxon>Burkholderia cepacia complex</taxon>
    </lineage>
</organism>
<proteinExistence type="predicted"/>